<dbReference type="Proteomes" id="UP000314983">
    <property type="component" value="Chromosome 2"/>
</dbReference>
<name>A0A4W4GTR7_ELEEL</name>
<comment type="similarity">
    <text evidence="1">Belongs to the CCDC93 family.</text>
</comment>
<reference evidence="8" key="1">
    <citation type="journal article" date="2014" name="Science">
        <title>Nonhuman genetics. Genomic basis for the convergent evolution of electric organs.</title>
        <authorList>
            <person name="Gallant J.R."/>
            <person name="Traeger L.L."/>
            <person name="Volkening J.D."/>
            <person name="Moffett H."/>
            <person name="Chen P.H."/>
            <person name="Novina C.D."/>
            <person name="Phillips G.N.Jr."/>
            <person name="Anand R."/>
            <person name="Wells G.B."/>
            <person name="Pinch M."/>
            <person name="Guth R."/>
            <person name="Unguez G.A."/>
            <person name="Albert J.S."/>
            <person name="Zakon H.H."/>
            <person name="Samanta M.P."/>
            <person name="Sussman M.R."/>
        </authorList>
    </citation>
    <scope>NUCLEOTIDE SEQUENCE [LARGE SCALE GENOMIC DNA]</scope>
</reference>
<dbReference type="InterPro" id="IPR048747">
    <property type="entry name" value="CCDC93_N"/>
</dbReference>
<reference evidence="7" key="4">
    <citation type="submission" date="2025-08" db="UniProtKB">
        <authorList>
            <consortium name="Ensembl"/>
        </authorList>
    </citation>
    <scope>IDENTIFICATION</scope>
</reference>
<keyword evidence="3 4" id="KW-0175">Coiled coil</keyword>
<sequence>VRSRGKHHPETREDEEQSVKLAEILELLLAAGYFRARIKGLSPFDKVVGGMTWCITTCSFDIDVDLLFQENSTIGQKIALTEKIVSVLPRMKCPHRLEPHQIQGLDFIHIFPVVQWLVKRAIETREEMGDYVRAYSKLSRKQKAVRTVVDVSYAPQRRYKRQANAGELLDEESRVHSTLLEYGRRYGFSKHSKQDKVSIMQHLGNISSVSYCFPLQLRIKALMTGMAAMATEEGRLTASTVGQIVGLQSEEIKQIAFEYAEKAERSAEDRLERYGPVQQHRRIVTSLNKQIQQRSKELEEMQIKEQEVRAACEEAKSKLTEVSFMSLSCGVRVCELCAAVYSLLEKLRALVAMNENLKQQEQEFRAHCREEMTRLQQSIEDLKIEIGDEERNQLVDQQHRADQEKLQKIRLLMARRNREIAILQRKIDEVPSRAELTQYQKRFIELYSQVSATHKETKQFFTLYNTLDDKKVYLEKEVNLLNSIHDNFQQAMASSGAKDQFLRQMEQIVEGIKQSRIKMEKKKQENKMRRDQLNDEYLELLDKQRLYFKTVKDFKEECRKNEMLLSKLRAEEAF</sequence>
<dbReference type="InterPro" id="IPR019159">
    <property type="entry name" value="CCDC93_CC"/>
</dbReference>
<evidence type="ECO:0000256" key="1">
    <source>
        <dbReference type="ARBA" id="ARBA00007219"/>
    </source>
</evidence>
<reference evidence="8" key="2">
    <citation type="journal article" date="2017" name="Sci. Adv.">
        <title>A tail of two voltages: Proteomic comparison of the three electric organs of the electric eel.</title>
        <authorList>
            <person name="Traeger L.L."/>
            <person name="Sabat G."/>
            <person name="Barrett-Wilt G.A."/>
            <person name="Wells G.B."/>
            <person name="Sussman M.R."/>
        </authorList>
    </citation>
    <scope>NUCLEOTIDE SEQUENCE [LARGE SCALE GENOMIC DNA]</scope>
</reference>
<evidence type="ECO:0000256" key="3">
    <source>
        <dbReference type="ARBA" id="ARBA00023054"/>
    </source>
</evidence>
<feature type="coiled-coil region" evidence="4">
    <location>
        <begin position="516"/>
        <end position="571"/>
    </location>
</feature>
<dbReference type="Pfam" id="PF21673">
    <property type="entry name" value="CCDC93_N"/>
    <property type="match status" value="1"/>
</dbReference>
<dbReference type="PANTHER" id="PTHR16441:SF0">
    <property type="entry name" value="COILED-COIL DOMAIN-CONTAINING PROTEIN 93"/>
    <property type="match status" value="1"/>
</dbReference>
<dbReference type="AlphaFoldDB" id="A0A4W4GTR7"/>
<reference evidence="7" key="3">
    <citation type="submission" date="2020-05" db="EMBL/GenBank/DDBJ databases">
        <title>Electrophorus electricus (electric eel) genome, fEleEle1, primary haplotype.</title>
        <authorList>
            <person name="Myers G."/>
            <person name="Meyer A."/>
            <person name="Fedrigo O."/>
            <person name="Formenti G."/>
            <person name="Rhie A."/>
            <person name="Tracey A."/>
            <person name="Sims Y."/>
            <person name="Jarvis E.D."/>
        </authorList>
    </citation>
    <scope>NUCLEOTIDE SEQUENCE [LARGE SCALE GENOMIC DNA]</scope>
</reference>
<keyword evidence="8" id="KW-1185">Reference proteome</keyword>
<gene>
    <name evidence="7" type="primary">CCDC93</name>
</gene>
<feature type="domain" description="CCDC93 coiled-coil" evidence="5">
    <location>
        <begin position="152"/>
        <end position="567"/>
    </location>
</feature>
<feature type="domain" description="CCDC93 N-terminal" evidence="6">
    <location>
        <begin position="16"/>
        <end position="122"/>
    </location>
</feature>
<reference evidence="7" key="5">
    <citation type="submission" date="2025-09" db="UniProtKB">
        <authorList>
            <consortium name="Ensembl"/>
        </authorList>
    </citation>
    <scope>IDENTIFICATION</scope>
</reference>
<protein>
    <recommendedName>
        <fullName evidence="2">Coiled-coil domain-containing protein 93</fullName>
    </recommendedName>
</protein>
<proteinExistence type="inferred from homology"/>
<evidence type="ECO:0000256" key="4">
    <source>
        <dbReference type="SAM" id="Coils"/>
    </source>
</evidence>
<dbReference type="GO" id="GO:0006893">
    <property type="term" value="P:Golgi to plasma membrane transport"/>
    <property type="evidence" value="ECO:0007669"/>
    <property type="project" value="TreeGrafter"/>
</dbReference>
<dbReference type="InterPro" id="IPR039116">
    <property type="entry name" value="CCDC93"/>
</dbReference>
<dbReference type="Pfam" id="PF09762">
    <property type="entry name" value="CCDC93_CC"/>
    <property type="match status" value="1"/>
</dbReference>
<dbReference type="GeneTree" id="ENSGT00390000011294"/>
<evidence type="ECO:0000259" key="5">
    <source>
        <dbReference type="Pfam" id="PF09762"/>
    </source>
</evidence>
<feature type="coiled-coil region" evidence="4">
    <location>
        <begin position="343"/>
        <end position="392"/>
    </location>
</feature>
<organism evidence="7 8">
    <name type="scientific">Electrophorus electricus</name>
    <name type="common">Electric eel</name>
    <name type="synonym">Gymnotus electricus</name>
    <dbReference type="NCBI Taxonomy" id="8005"/>
    <lineage>
        <taxon>Eukaryota</taxon>
        <taxon>Metazoa</taxon>
        <taxon>Chordata</taxon>
        <taxon>Craniata</taxon>
        <taxon>Vertebrata</taxon>
        <taxon>Euteleostomi</taxon>
        <taxon>Actinopterygii</taxon>
        <taxon>Neopterygii</taxon>
        <taxon>Teleostei</taxon>
        <taxon>Ostariophysi</taxon>
        <taxon>Gymnotiformes</taxon>
        <taxon>Gymnotoidei</taxon>
        <taxon>Gymnotidae</taxon>
        <taxon>Electrophorus</taxon>
    </lineage>
</organism>
<evidence type="ECO:0000259" key="6">
    <source>
        <dbReference type="Pfam" id="PF21673"/>
    </source>
</evidence>
<evidence type="ECO:0000313" key="8">
    <source>
        <dbReference type="Proteomes" id="UP000314983"/>
    </source>
</evidence>
<accession>A0A4W4GTR7</accession>
<evidence type="ECO:0000256" key="2">
    <source>
        <dbReference type="ARBA" id="ARBA00016765"/>
    </source>
</evidence>
<dbReference type="Ensembl" id="ENSEEET00000041474.2">
    <property type="protein sequence ID" value="ENSEEEP00000041000.2"/>
    <property type="gene ID" value="ENSEEEG00000019079.2"/>
</dbReference>
<dbReference type="PANTHER" id="PTHR16441">
    <property type="entry name" value="FIDIPIDINE"/>
    <property type="match status" value="1"/>
</dbReference>
<evidence type="ECO:0000313" key="7">
    <source>
        <dbReference type="Ensembl" id="ENSEEEP00000041000.2"/>
    </source>
</evidence>
<feature type="coiled-coil region" evidence="4">
    <location>
        <begin position="284"/>
        <end position="318"/>
    </location>
</feature>